<dbReference type="PANTHER" id="PTHR31485">
    <property type="entry name" value="PEPTIDYL SERINE ALPHA-GALACTOSYLTRANSFERASE"/>
    <property type="match status" value="1"/>
</dbReference>
<organism evidence="2">
    <name type="scientific">Amphora coffeiformis</name>
    <dbReference type="NCBI Taxonomy" id="265554"/>
    <lineage>
        <taxon>Eukaryota</taxon>
        <taxon>Sar</taxon>
        <taxon>Stramenopiles</taxon>
        <taxon>Ochrophyta</taxon>
        <taxon>Bacillariophyta</taxon>
        <taxon>Bacillariophyceae</taxon>
        <taxon>Bacillariophycidae</taxon>
        <taxon>Thalassiophysales</taxon>
        <taxon>Catenulaceae</taxon>
        <taxon>Amphora</taxon>
    </lineage>
</organism>
<dbReference type="PANTHER" id="PTHR31485:SF7">
    <property type="entry name" value="PEPTIDYL SERINE ALPHA-GALACTOSYLTRANSFERASE"/>
    <property type="match status" value="1"/>
</dbReference>
<sequence>MTPPKTMKKIPKTPWVFFAFIILSICFAWTQYIVPLEHVSTEERLQASKDSFTRPRPSNTAAGANKQKYPVDRPDYHVVFSTSCTDQQNWESFVFFYRAFKVQQPGNVTRIASACTPEEAKHQTDFFNKHIRPMNPAFHLHLTPDYGTVAKANGHYYKYMNKPFGLRHWMEHALKMNPATMQAPNKQTEDSIIILMDPDMILLRPITHDYSDVDNHIWAEDKTTPLTRVVRHGYPMAQQDGYLSNQWMELDADFIANRTKDQHEPIPKRGDGPLHWNTGPPYLATARDMYRIAVRWTEYAPRVVVVYPQLFAEMYGFIYATVELKLPFTLVKSIVVSVVTTPNREGWNFVDALKDDEVCDPPSTARLPIALHYCKRYALGKWFFSKYRLKKNIMNCEKALLAPPPRDLAAQKLDYFIPPPRADGKDKDTYKEEKSKVNPKHSNREAFMICGLTKAINEAMTYLKQHACGEHGNFNQTYTIHDDPSNY</sequence>
<name>A0A7S3LJG0_9STRA</name>
<accession>A0A7S3LJG0</accession>
<feature type="region of interest" description="Disordered" evidence="1">
    <location>
        <begin position="420"/>
        <end position="439"/>
    </location>
</feature>
<gene>
    <name evidence="2" type="ORF">ACOF00016_LOCUS18220</name>
</gene>
<reference evidence="2" key="1">
    <citation type="submission" date="2021-01" db="EMBL/GenBank/DDBJ databases">
        <authorList>
            <person name="Corre E."/>
            <person name="Pelletier E."/>
            <person name="Niang G."/>
            <person name="Scheremetjew M."/>
            <person name="Finn R."/>
            <person name="Kale V."/>
            <person name="Holt S."/>
            <person name="Cochrane G."/>
            <person name="Meng A."/>
            <person name="Brown T."/>
            <person name="Cohen L."/>
        </authorList>
    </citation>
    <scope>NUCLEOTIDE SEQUENCE</scope>
    <source>
        <strain evidence="2">CCMP127</strain>
    </source>
</reference>
<dbReference type="AlphaFoldDB" id="A0A7S3LJG0"/>
<dbReference type="InterPro" id="IPR044845">
    <property type="entry name" value="HPAT/SRGT1-like"/>
</dbReference>
<dbReference type="GO" id="GO:0016757">
    <property type="term" value="F:glycosyltransferase activity"/>
    <property type="evidence" value="ECO:0007669"/>
    <property type="project" value="InterPro"/>
</dbReference>
<feature type="region of interest" description="Disordered" evidence="1">
    <location>
        <begin position="47"/>
        <end position="68"/>
    </location>
</feature>
<feature type="compositionally biased region" description="Basic and acidic residues" evidence="1">
    <location>
        <begin position="422"/>
        <end position="436"/>
    </location>
</feature>
<proteinExistence type="predicted"/>
<protein>
    <submittedName>
        <fullName evidence="2">Uncharacterized protein</fullName>
    </submittedName>
</protein>
<evidence type="ECO:0000313" key="2">
    <source>
        <dbReference type="EMBL" id="CAE0421583.1"/>
    </source>
</evidence>
<dbReference type="EMBL" id="HBIM01024573">
    <property type="protein sequence ID" value="CAE0421583.1"/>
    <property type="molecule type" value="Transcribed_RNA"/>
</dbReference>
<evidence type="ECO:0000256" key="1">
    <source>
        <dbReference type="SAM" id="MobiDB-lite"/>
    </source>
</evidence>